<evidence type="ECO:0000313" key="3">
    <source>
        <dbReference type="EMBL" id="RDL40052.1"/>
    </source>
</evidence>
<dbReference type="GeneID" id="43592880"/>
<dbReference type="RefSeq" id="XP_031872708.1">
    <property type="nucleotide sequence ID" value="XM_032008654.1"/>
</dbReference>
<reference evidence="3 4" key="1">
    <citation type="journal article" date="2018" name="IMA Fungus">
        <title>IMA Genome-F 9: Draft genome sequence of Annulohypoxylon stygium, Aspergillus mulundensis, Berkeleyomyces basicola (syn. Thielaviopsis basicola), Ceratocystis smalleyi, two Cercospora beticola strains, Coleophoma cylindrospora, Fusarium fracticaudum, Phialophora cf. hyalina, and Morchella septimelata.</title>
        <authorList>
            <person name="Wingfield B.D."/>
            <person name="Bills G.F."/>
            <person name="Dong Y."/>
            <person name="Huang W."/>
            <person name="Nel W.J."/>
            <person name="Swalarsk-Parry B.S."/>
            <person name="Vaghefi N."/>
            <person name="Wilken P.M."/>
            <person name="An Z."/>
            <person name="de Beer Z.W."/>
            <person name="De Vos L."/>
            <person name="Chen L."/>
            <person name="Duong T.A."/>
            <person name="Gao Y."/>
            <person name="Hammerbacher A."/>
            <person name="Kikkert J.R."/>
            <person name="Li Y."/>
            <person name="Li H."/>
            <person name="Li K."/>
            <person name="Li Q."/>
            <person name="Liu X."/>
            <person name="Ma X."/>
            <person name="Naidoo K."/>
            <person name="Pethybridge S.J."/>
            <person name="Sun J."/>
            <person name="Steenkamp E.T."/>
            <person name="van der Nest M.A."/>
            <person name="van Wyk S."/>
            <person name="Wingfield M.J."/>
            <person name="Xiong C."/>
            <person name="Yue Q."/>
            <person name="Zhang X."/>
        </authorList>
    </citation>
    <scope>NUCLEOTIDE SEQUENCE [LARGE SCALE GENOMIC DNA]</scope>
    <source>
        <strain evidence="3 4">BP 5553</strain>
    </source>
</reference>
<comment type="caution">
    <text evidence="3">The sequence shown here is derived from an EMBL/GenBank/DDBJ whole genome shotgun (WGS) entry which is preliminary data.</text>
</comment>
<protein>
    <recommendedName>
        <fullName evidence="5">RRM domain-containing protein</fullName>
    </recommendedName>
</protein>
<name>A0A370TX01_9HELO</name>
<evidence type="ECO:0008006" key="5">
    <source>
        <dbReference type="Google" id="ProtNLM"/>
    </source>
</evidence>
<keyword evidence="4" id="KW-1185">Reference proteome</keyword>
<proteinExistence type="predicted"/>
<dbReference type="AlphaFoldDB" id="A0A370TX01"/>
<dbReference type="Proteomes" id="UP000254866">
    <property type="component" value="Unassembled WGS sequence"/>
</dbReference>
<evidence type="ECO:0000256" key="1">
    <source>
        <dbReference type="SAM" id="Coils"/>
    </source>
</evidence>
<dbReference type="OrthoDB" id="5244622at2759"/>
<dbReference type="EMBL" id="NPIC01000001">
    <property type="protein sequence ID" value="RDL40052.1"/>
    <property type="molecule type" value="Genomic_DNA"/>
</dbReference>
<organism evidence="3 4">
    <name type="scientific">Venustampulla echinocandica</name>
    <dbReference type="NCBI Taxonomy" id="2656787"/>
    <lineage>
        <taxon>Eukaryota</taxon>
        <taxon>Fungi</taxon>
        <taxon>Dikarya</taxon>
        <taxon>Ascomycota</taxon>
        <taxon>Pezizomycotina</taxon>
        <taxon>Leotiomycetes</taxon>
        <taxon>Helotiales</taxon>
        <taxon>Pleuroascaceae</taxon>
        <taxon>Venustampulla</taxon>
    </lineage>
</organism>
<feature type="coiled-coil region" evidence="1">
    <location>
        <begin position="4"/>
        <end position="45"/>
    </location>
</feature>
<accession>A0A370TX01</accession>
<feature type="coiled-coil region" evidence="1">
    <location>
        <begin position="85"/>
        <end position="119"/>
    </location>
</feature>
<evidence type="ECO:0000256" key="2">
    <source>
        <dbReference type="SAM" id="MobiDB-lite"/>
    </source>
</evidence>
<feature type="region of interest" description="Disordered" evidence="2">
    <location>
        <begin position="191"/>
        <end position="213"/>
    </location>
</feature>
<sequence length="600" mass="66415">MSYHNQTHQERDNLQEQIIRLRIRTAVLENELNIKTREAAEAERSMILVAKAFVGHPVGTSISPTYREGRKINHEYTQECGEENGASLREQVRIMEREIEDLRRENRAYKEKIKKSRQVNALIPLAPAGVRSHEGQPANTSIPAGGLGPHTPEAHSENVFFSLAAPSSPLLPANYSAGVANIGIISLNDELGPEDEDIPNTPSPSPKAKDAAHAPLSKAISPQDFLGVTYEALVNKSSLGAIQQFRNVPTPTVLKTGFELNGSYRGRTYEVGGGPANSEDDSTRQIPAQGYLAQSRYAHADDNLPGGVRIWKSSEEKASSMFNQTQSVGPQDLRCPNIFKYGLTYVPTKEDSNYIRTVHIGNLPKGIHLRDVLMRVRGGQIVSAILADTTSITGSATAIIEFVHETAAEDYARFTSLHPITFDDDDKITADVTHIHTPTYPLTSANKYNLLNRNQTRCFCIRSFPNNMAVSDLQHRFSGRNRHRANCLLETYFDEEKNLHLEFSSLLASGNARAVLSSWSPYRDMEVQSEPDPCARPVEELLLDVPMRRPFVPKAGFIDSREVQRGLGGHEIELDGYDDSEVALGRGGVIQNADEIVLDI</sequence>
<keyword evidence="1" id="KW-0175">Coiled coil</keyword>
<evidence type="ECO:0000313" key="4">
    <source>
        <dbReference type="Proteomes" id="UP000254866"/>
    </source>
</evidence>
<gene>
    <name evidence="3" type="ORF">BP5553_00031</name>
</gene>